<name>A0A2P5DXH5_PARAD</name>
<comment type="caution">
    <text evidence="1">The sequence shown here is derived from an EMBL/GenBank/DDBJ whole genome shotgun (WGS) entry which is preliminary data.</text>
</comment>
<dbReference type="AlphaFoldDB" id="A0A2P5DXH5"/>
<keyword evidence="2" id="KW-1185">Reference proteome</keyword>
<dbReference type="EMBL" id="JXTB01000011">
    <property type="protein sequence ID" value="PON77997.1"/>
    <property type="molecule type" value="Genomic_DNA"/>
</dbReference>
<protein>
    <submittedName>
        <fullName evidence="1">Uncharacterized protein</fullName>
    </submittedName>
</protein>
<evidence type="ECO:0000313" key="1">
    <source>
        <dbReference type="EMBL" id="PON77997.1"/>
    </source>
</evidence>
<dbReference type="Proteomes" id="UP000237105">
    <property type="component" value="Unassembled WGS sequence"/>
</dbReference>
<gene>
    <name evidence="1" type="ORF">PanWU01x14_023510</name>
</gene>
<proteinExistence type="predicted"/>
<organism evidence="1 2">
    <name type="scientific">Parasponia andersonii</name>
    <name type="common">Sponia andersonii</name>
    <dbReference type="NCBI Taxonomy" id="3476"/>
    <lineage>
        <taxon>Eukaryota</taxon>
        <taxon>Viridiplantae</taxon>
        <taxon>Streptophyta</taxon>
        <taxon>Embryophyta</taxon>
        <taxon>Tracheophyta</taxon>
        <taxon>Spermatophyta</taxon>
        <taxon>Magnoliopsida</taxon>
        <taxon>eudicotyledons</taxon>
        <taxon>Gunneridae</taxon>
        <taxon>Pentapetalae</taxon>
        <taxon>rosids</taxon>
        <taxon>fabids</taxon>
        <taxon>Rosales</taxon>
        <taxon>Cannabaceae</taxon>
        <taxon>Parasponia</taxon>
    </lineage>
</organism>
<evidence type="ECO:0000313" key="2">
    <source>
        <dbReference type="Proteomes" id="UP000237105"/>
    </source>
</evidence>
<accession>A0A2P5DXH5</accession>
<reference evidence="2" key="1">
    <citation type="submission" date="2016-06" db="EMBL/GenBank/DDBJ databases">
        <title>Parallel loss of symbiosis genes in relatives of nitrogen-fixing non-legume Parasponia.</title>
        <authorList>
            <person name="Van Velzen R."/>
            <person name="Holmer R."/>
            <person name="Bu F."/>
            <person name="Rutten L."/>
            <person name="Van Zeijl A."/>
            <person name="Liu W."/>
            <person name="Santuari L."/>
            <person name="Cao Q."/>
            <person name="Sharma T."/>
            <person name="Shen D."/>
            <person name="Roswanjaya Y."/>
            <person name="Wardhani T."/>
            <person name="Kalhor M.S."/>
            <person name="Jansen J."/>
            <person name="Van den Hoogen J."/>
            <person name="Gungor B."/>
            <person name="Hartog M."/>
            <person name="Hontelez J."/>
            <person name="Verver J."/>
            <person name="Yang W.-C."/>
            <person name="Schijlen E."/>
            <person name="Repin R."/>
            <person name="Schilthuizen M."/>
            <person name="Schranz E."/>
            <person name="Heidstra R."/>
            <person name="Miyata K."/>
            <person name="Fedorova E."/>
            <person name="Kohlen W."/>
            <person name="Bisseling T."/>
            <person name="Smit S."/>
            <person name="Geurts R."/>
        </authorList>
    </citation>
    <scope>NUCLEOTIDE SEQUENCE [LARGE SCALE GENOMIC DNA]</scope>
    <source>
        <strain evidence="2">cv. WU1-14</strain>
    </source>
</reference>
<sequence length="108" mass="12226">MGSFRNLTLGKLINHCRSQTTLSNFSLTKCSRFLPFVYVKRVPTLPTSTTPISNIKSWRPLASEFRKALPPSFSSADKILLRSPIQVHIPALFFTLSVKSDQKFVLKE</sequence>